<evidence type="ECO:0000313" key="1">
    <source>
        <dbReference type="EMBL" id="QVV88659.1"/>
    </source>
</evidence>
<dbReference type="AlphaFoldDB" id="A0A8E7B0J8"/>
<dbReference type="EMBL" id="CP075546">
    <property type="protein sequence ID" value="QVV88659.1"/>
    <property type="molecule type" value="Genomic_DNA"/>
</dbReference>
<keyword evidence="2" id="KW-1185">Reference proteome</keyword>
<gene>
    <name evidence="1" type="ORF">KHC33_15265</name>
</gene>
<sequence>MRSFLLCGCLCLVLLVSLIGASLADSPSGFTIYIQGGESAIISDPNGTSMMTIKDVVPYCYINQENMGELIPIPNFSYFSYPLHAALVISGEDKEHISMISVENLSLSDEKKILTLKVHPLEFYEGSGLNVFANNSPEPIMNTGEKVKNTGLYLEIIDPTPTNRFNQCVDTGDTGCAWCMGECSRVGYDQNYCASDEACKMYCKWCPGWY</sequence>
<dbReference type="Proteomes" id="UP000680656">
    <property type="component" value="Chromosome"/>
</dbReference>
<evidence type="ECO:0000313" key="2">
    <source>
        <dbReference type="Proteomes" id="UP000680656"/>
    </source>
</evidence>
<dbReference type="KEGG" id="mrtj:KHC33_15265"/>
<reference evidence="1 2" key="1">
    <citation type="submission" date="2021-05" db="EMBL/GenBank/DDBJ databases">
        <title>A novel Methanospirillum isolate from a pyrite-forming mixed culture.</title>
        <authorList>
            <person name="Bunk B."/>
            <person name="Sproer C."/>
            <person name="Spring S."/>
            <person name="Pester M."/>
        </authorList>
    </citation>
    <scope>NUCLEOTIDE SEQUENCE [LARGE SCALE GENOMIC DNA]</scope>
    <source>
        <strain evidence="1 2">J.3.6.1-F.2.7.3</strain>
    </source>
</reference>
<organism evidence="1 2">
    <name type="scientific">Methanospirillum purgamenti</name>
    <dbReference type="NCBI Taxonomy" id="2834276"/>
    <lineage>
        <taxon>Archaea</taxon>
        <taxon>Methanobacteriati</taxon>
        <taxon>Methanobacteriota</taxon>
        <taxon>Stenosarchaea group</taxon>
        <taxon>Methanomicrobia</taxon>
        <taxon>Methanomicrobiales</taxon>
        <taxon>Methanospirillaceae</taxon>
        <taxon>Methanospirillum</taxon>
    </lineage>
</organism>
<dbReference type="RefSeq" id="WP_214419468.1">
    <property type="nucleotide sequence ID" value="NZ_CP075546.1"/>
</dbReference>
<name>A0A8E7B0J8_9EURY</name>
<protein>
    <submittedName>
        <fullName evidence="1">Uncharacterized protein</fullName>
    </submittedName>
</protein>
<dbReference type="GeneID" id="65098571"/>
<accession>A0A8E7B0J8</accession>
<proteinExistence type="predicted"/>